<keyword evidence="4" id="KW-0808">Transferase</keyword>
<dbReference type="InterPro" id="IPR001610">
    <property type="entry name" value="PAC"/>
</dbReference>
<dbReference type="CDD" id="cd00082">
    <property type="entry name" value="HisKA"/>
    <property type="match status" value="1"/>
</dbReference>
<dbReference type="InterPro" id="IPR004358">
    <property type="entry name" value="Sig_transdc_His_kin-like_C"/>
</dbReference>
<feature type="domain" description="PAC" evidence="12">
    <location>
        <begin position="90"/>
        <end position="142"/>
    </location>
</feature>
<dbReference type="SMART" id="SM00091">
    <property type="entry name" value="PAS"/>
    <property type="match status" value="2"/>
</dbReference>
<evidence type="ECO:0000259" key="11">
    <source>
        <dbReference type="PROSITE" id="PS50112"/>
    </source>
</evidence>
<name>A0ABT2UR29_9BACL</name>
<comment type="caution">
    <text evidence="13">The sequence shown here is derived from an EMBL/GenBank/DDBJ whole genome shotgun (WGS) entry which is preliminary data.</text>
</comment>
<accession>A0ABT2UR29</accession>
<feature type="coiled-coil region" evidence="9">
    <location>
        <begin position="126"/>
        <end position="153"/>
    </location>
</feature>
<dbReference type="SMART" id="SM00387">
    <property type="entry name" value="HATPase_c"/>
    <property type="match status" value="1"/>
</dbReference>
<evidence type="ECO:0000313" key="14">
    <source>
        <dbReference type="Proteomes" id="UP001652445"/>
    </source>
</evidence>
<keyword evidence="8" id="KW-0902">Two-component regulatory system</keyword>
<reference evidence="13 14" key="1">
    <citation type="submission" date="2022-09" db="EMBL/GenBank/DDBJ databases">
        <authorList>
            <person name="Han X.L."/>
            <person name="Wang Q."/>
            <person name="Lu T."/>
        </authorList>
    </citation>
    <scope>NUCLEOTIDE SEQUENCE [LARGE SCALE GENOMIC DNA]</scope>
    <source>
        <strain evidence="13 14">WQ 127069</strain>
    </source>
</reference>
<dbReference type="InterPro" id="IPR000014">
    <property type="entry name" value="PAS"/>
</dbReference>
<dbReference type="PANTHER" id="PTHR43304:SF1">
    <property type="entry name" value="PAC DOMAIN-CONTAINING PROTEIN"/>
    <property type="match status" value="1"/>
</dbReference>
<dbReference type="Proteomes" id="UP001652445">
    <property type="component" value="Unassembled WGS sequence"/>
</dbReference>
<dbReference type="InterPro" id="IPR036890">
    <property type="entry name" value="HATPase_C_sf"/>
</dbReference>
<dbReference type="RefSeq" id="WP_262687935.1">
    <property type="nucleotide sequence ID" value="NZ_JAOQIO010000113.1"/>
</dbReference>
<keyword evidence="7" id="KW-0067">ATP-binding</keyword>
<dbReference type="PROSITE" id="PS50112">
    <property type="entry name" value="PAS"/>
    <property type="match status" value="2"/>
</dbReference>
<dbReference type="InterPro" id="IPR003594">
    <property type="entry name" value="HATPase_dom"/>
</dbReference>
<keyword evidence="5" id="KW-0547">Nucleotide-binding</keyword>
<dbReference type="EC" id="2.7.13.3" evidence="2"/>
<organism evidence="13 14">
    <name type="scientific">Paenibacillus baimaensis</name>
    <dbReference type="NCBI Taxonomy" id="2982185"/>
    <lineage>
        <taxon>Bacteria</taxon>
        <taxon>Bacillati</taxon>
        <taxon>Bacillota</taxon>
        <taxon>Bacilli</taxon>
        <taxon>Bacillales</taxon>
        <taxon>Paenibacillaceae</taxon>
        <taxon>Paenibacillus</taxon>
    </lineage>
</organism>
<proteinExistence type="predicted"/>
<dbReference type="InterPro" id="IPR005467">
    <property type="entry name" value="His_kinase_dom"/>
</dbReference>
<dbReference type="InterPro" id="IPR000700">
    <property type="entry name" value="PAS-assoc_C"/>
</dbReference>
<keyword evidence="6" id="KW-0418">Kinase</keyword>
<dbReference type="Pfam" id="PF00512">
    <property type="entry name" value="HisKA"/>
    <property type="match status" value="1"/>
</dbReference>
<evidence type="ECO:0000256" key="1">
    <source>
        <dbReference type="ARBA" id="ARBA00000085"/>
    </source>
</evidence>
<dbReference type="InterPro" id="IPR003661">
    <property type="entry name" value="HisK_dim/P_dom"/>
</dbReference>
<dbReference type="PROSITE" id="PS50113">
    <property type="entry name" value="PAC"/>
    <property type="match status" value="2"/>
</dbReference>
<dbReference type="SUPFAM" id="SSF55785">
    <property type="entry name" value="PYP-like sensor domain (PAS domain)"/>
    <property type="match status" value="2"/>
</dbReference>
<dbReference type="SMART" id="SM00388">
    <property type="entry name" value="HisKA"/>
    <property type="match status" value="1"/>
</dbReference>
<dbReference type="PANTHER" id="PTHR43304">
    <property type="entry name" value="PHYTOCHROME-LIKE PROTEIN CPH1"/>
    <property type="match status" value="1"/>
</dbReference>
<dbReference type="CDD" id="cd00130">
    <property type="entry name" value="PAS"/>
    <property type="match status" value="2"/>
</dbReference>
<evidence type="ECO:0000259" key="12">
    <source>
        <dbReference type="PROSITE" id="PS50113"/>
    </source>
</evidence>
<dbReference type="PROSITE" id="PS50109">
    <property type="entry name" value="HIS_KIN"/>
    <property type="match status" value="1"/>
</dbReference>
<evidence type="ECO:0000256" key="3">
    <source>
        <dbReference type="ARBA" id="ARBA00022553"/>
    </source>
</evidence>
<keyword evidence="9" id="KW-0175">Coiled coil</keyword>
<evidence type="ECO:0000256" key="7">
    <source>
        <dbReference type="ARBA" id="ARBA00022840"/>
    </source>
</evidence>
<dbReference type="CDD" id="cd00075">
    <property type="entry name" value="HATPase"/>
    <property type="match status" value="1"/>
</dbReference>
<evidence type="ECO:0000313" key="13">
    <source>
        <dbReference type="EMBL" id="MCU6797119.1"/>
    </source>
</evidence>
<sequence>METNPMDRFSHTNIEKRLYEIEELFRLITENTYDVISYYTPDGLCKYISPAVHTLLGYETSELIGTRTFDCVHPDDRKALQAYDVNKESGLLIFRFRHKHGNYVWFESSFKSIKNEEGDLQYIISIGRDITKRKEAEEELRQSEERFRRSFDHAPIGMAIVDLNGKCLKVNRTLCSIIGYSKQELLELGLKDITHPDDLETDLNSMDRLKNRIACHYFLEKRYIHKQGSIVWALLGVSLVHNEAGKPLYFISQIEDITDKKKLEQLREQQNELLDRTDKLSTIGQFAASIAHEIRNPLTTIRGFIQLLSEKHTSDPQGYYPIILDELDRANEIISDFLALSKNRTIERKMCNLNDIIHTLYPILSAEANLQGHTMVLDLDESISDLLLDDKEIKQLLLNIIRNGMEAMDVSGTLTIVTRENESKVALQISDTGCGIPEAKMAQLFEPFYTTKEKGTGLGLAVCLTIVEKHGGTLTLQSEENHGTVVLITL</sequence>
<dbReference type="SUPFAM" id="SSF55874">
    <property type="entry name" value="ATPase domain of HSP90 chaperone/DNA topoisomerase II/histidine kinase"/>
    <property type="match status" value="1"/>
</dbReference>
<evidence type="ECO:0000259" key="10">
    <source>
        <dbReference type="PROSITE" id="PS50109"/>
    </source>
</evidence>
<evidence type="ECO:0000256" key="8">
    <source>
        <dbReference type="ARBA" id="ARBA00023012"/>
    </source>
</evidence>
<evidence type="ECO:0000256" key="4">
    <source>
        <dbReference type="ARBA" id="ARBA00022679"/>
    </source>
</evidence>
<evidence type="ECO:0000256" key="9">
    <source>
        <dbReference type="SAM" id="Coils"/>
    </source>
</evidence>
<dbReference type="Gene3D" id="3.30.565.10">
    <property type="entry name" value="Histidine kinase-like ATPase, C-terminal domain"/>
    <property type="match status" value="1"/>
</dbReference>
<dbReference type="SUPFAM" id="SSF47384">
    <property type="entry name" value="Homodimeric domain of signal transducing histidine kinase"/>
    <property type="match status" value="1"/>
</dbReference>
<protein>
    <recommendedName>
        <fullName evidence="2">histidine kinase</fullName>
        <ecNumber evidence="2">2.7.13.3</ecNumber>
    </recommendedName>
</protein>
<feature type="domain" description="PAC" evidence="12">
    <location>
        <begin position="217"/>
        <end position="269"/>
    </location>
</feature>
<dbReference type="Gene3D" id="1.10.287.130">
    <property type="match status" value="1"/>
</dbReference>
<gene>
    <name evidence="13" type="ORF">OB236_33815</name>
</gene>
<keyword evidence="3" id="KW-0597">Phosphoprotein</keyword>
<comment type="catalytic activity">
    <reaction evidence="1">
        <text>ATP + protein L-histidine = ADP + protein N-phospho-L-histidine.</text>
        <dbReference type="EC" id="2.7.13.3"/>
    </reaction>
</comment>
<dbReference type="SMART" id="SM00086">
    <property type="entry name" value="PAC"/>
    <property type="match status" value="2"/>
</dbReference>
<dbReference type="InterPro" id="IPR035965">
    <property type="entry name" value="PAS-like_dom_sf"/>
</dbReference>
<feature type="domain" description="PAS" evidence="11">
    <location>
        <begin position="21"/>
        <end position="81"/>
    </location>
</feature>
<feature type="domain" description="PAS" evidence="11">
    <location>
        <begin position="143"/>
        <end position="200"/>
    </location>
</feature>
<dbReference type="PRINTS" id="PR00344">
    <property type="entry name" value="BCTRLSENSOR"/>
</dbReference>
<keyword evidence="14" id="KW-1185">Reference proteome</keyword>
<evidence type="ECO:0000256" key="6">
    <source>
        <dbReference type="ARBA" id="ARBA00022777"/>
    </source>
</evidence>
<dbReference type="Gene3D" id="3.30.450.20">
    <property type="entry name" value="PAS domain"/>
    <property type="match status" value="2"/>
</dbReference>
<evidence type="ECO:0000256" key="2">
    <source>
        <dbReference type="ARBA" id="ARBA00012438"/>
    </source>
</evidence>
<dbReference type="NCBIfam" id="TIGR00229">
    <property type="entry name" value="sensory_box"/>
    <property type="match status" value="2"/>
</dbReference>
<dbReference type="Pfam" id="PF08447">
    <property type="entry name" value="PAS_3"/>
    <property type="match status" value="2"/>
</dbReference>
<dbReference type="InterPro" id="IPR052162">
    <property type="entry name" value="Sensor_kinase/Photoreceptor"/>
</dbReference>
<dbReference type="InterPro" id="IPR036097">
    <property type="entry name" value="HisK_dim/P_sf"/>
</dbReference>
<feature type="domain" description="Histidine kinase" evidence="10">
    <location>
        <begin position="289"/>
        <end position="490"/>
    </location>
</feature>
<dbReference type="Pfam" id="PF02518">
    <property type="entry name" value="HATPase_c"/>
    <property type="match status" value="1"/>
</dbReference>
<dbReference type="EMBL" id="JAOQIO010000113">
    <property type="protein sequence ID" value="MCU6797119.1"/>
    <property type="molecule type" value="Genomic_DNA"/>
</dbReference>
<evidence type="ECO:0000256" key="5">
    <source>
        <dbReference type="ARBA" id="ARBA00022741"/>
    </source>
</evidence>
<dbReference type="InterPro" id="IPR013655">
    <property type="entry name" value="PAS_fold_3"/>
</dbReference>